<accession>A0A7X6M0Q5</accession>
<dbReference type="RefSeq" id="WP_083892966.1">
    <property type="nucleotide sequence ID" value="NZ_CAWPHS010000018.1"/>
</dbReference>
<keyword evidence="3" id="KW-1185">Reference proteome</keyword>
<dbReference type="InterPro" id="IPR032371">
    <property type="entry name" value="DUF4873"/>
</dbReference>
<gene>
    <name evidence="2" type="ORF">HGA07_20880</name>
</gene>
<dbReference type="Gene3D" id="3.50.50.60">
    <property type="entry name" value="FAD/NAD(P)-binding domain"/>
    <property type="match status" value="1"/>
</dbReference>
<protein>
    <submittedName>
        <fullName evidence="2">DUF4873 domain-containing protein</fullName>
    </submittedName>
</protein>
<dbReference type="AlphaFoldDB" id="A0A7X6M0Q5"/>
<dbReference type="Pfam" id="PF16170">
    <property type="entry name" value="DUF4873"/>
    <property type="match status" value="1"/>
</dbReference>
<dbReference type="EMBL" id="JAAXPE010000025">
    <property type="protein sequence ID" value="NKY88067.1"/>
    <property type="molecule type" value="Genomic_DNA"/>
</dbReference>
<comment type="caution">
    <text evidence="2">The sequence shown here is derived from an EMBL/GenBank/DDBJ whole genome shotgun (WGS) entry which is preliminary data.</text>
</comment>
<reference evidence="2 3" key="1">
    <citation type="submission" date="2020-04" db="EMBL/GenBank/DDBJ databases">
        <title>MicrobeNet Type strains.</title>
        <authorList>
            <person name="Nicholson A.C."/>
        </authorList>
    </citation>
    <scope>NUCLEOTIDE SEQUENCE [LARGE SCALE GENOMIC DNA]</scope>
    <source>
        <strain evidence="2 3">DSM 44445</strain>
    </source>
</reference>
<evidence type="ECO:0000313" key="2">
    <source>
        <dbReference type="EMBL" id="NKY88067.1"/>
    </source>
</evidence>
<proteinExistence type="predicted"/>
<feature type="domain" description="DUF4873" evidence="1">
    <location>
        <begin position="205"/>
        <end position="293"/>
    </location>
</feature>
<name>A0A7X6M0Q5_9NOCA</name>
<sequence length="300" mass="32358">MTARRRCATAPAGVAVLAARPAAPVVISALRGNGIHDACVLGSVPVADAPGRPDAVHTMDFDDAQDLWRLHTTDGISTASVVVLADHTLDPGRVRGLDGNDLRTVVRGPAAHLGIAVHGLPNLFWTHPPTDVQWPRHPIADRAEYIARCIVAMRRAGCTRIRVRHAVQHESARRWAANPGVRRRLPRPDRAHFELTVAADRTAAHEYSGPAVLDTPGADIAVTATLNGHPDPIDGRYHWYGRLSATDPDALPDPGRAAVVLRLPGAEPAPGRLQERDPWGNLRITGVGRPPFPLADKDFR</sequence>
<dbReference type="InterPro" id="IPR036188">
    <property type="entry name" value="FAD/NAD-bd_sf"/>
</dbReference>
<evidence type="ECO:0000259" key="1">
    <source>
        <dbReference type="Pfam" id="PF16170"/>
    </source>
</evidence>
<dbReference type="Proteomes" id="UP000523447">
    <property type="component" value="Unassembled WGS sequence"/>
</dbReference>
<evidence type="ECO:0000313" key="3">
    <source>
        <dbReference type="Proteomes" id="UP000523447"/>
    </source>
</evidence>
<organism evidence="2 3">
    <name type="scientific">Nocardia veterana</name>
    <dbReference type="NCBI Taxonomy" id="132249"/>
    <lineage>
        <taxon>Bacteria</taxon>
        <taxon>Bacillati</taxon>
        <taxon>Actinomycetota</taxon>
        <taxon>Actinomycetes</taxon>
        <taxon>Mycobacteriales</taxon>
        <taxon>Nocardiaceae</taxon>
        <taxon>Nocardia</taxon>
    </lineage>
</organism>